<dbReference type="RefSeq" id="WP_171183737.1">
    <property type="nucleotide sequence ID" value="NZ_WTPX01000012.1"/>
</dbReference>
<keyword evidence="2" id="KW-1185">Reference proteome</keyword>
<evidence type="ECO:0000313" key="1">
    <source>
        <dbReference type="EMBL" id="NNJ24609.1"/>
    </source>
</evidence>
<dbReference type="SUPFAM" id="SSF46785">
    <property type="entry name" value="Winged helix' DNA-binding domain"/>
    <property type="match status" value="1"/>
</dbReference>
<reference evidence="1 2" key="1">
    <citation type="journal article" date="2020" name="Syst. Appl. Microbiol.">
        <title>Alienimonas chondri sp. nov., a novel planctomycete isolated from the biofilm of the red alga Chondrus crispus.</title>
        <authorList>
            <person name="Vitorino I."/>
            <person name="Albuquerque L."/>
            <person name="Wiegand S."/>
            <person name="Kallscheuer N."/>
            <person name="da Costa M.S."/>
            <person name="Lobo-da-Cunha A."/>
            <person name="Jogler C."/>
            <person name="Lage O.M."/>
        </authorList>
    </citation>
    <scope>NUCLEOTIDE SEQUENCE [LARGE SCALE GENOMIC DNA]</scope>
    <source>
        <strain evidence="1 2">LzC2</strain>
    </source>
</reference>
<sequence length="222" mass="24363">MSTPVSAADRTLLVRLNRRSRAGIEELCEDLGVTATAVRQRLSRLSDAGMIDRQPVKIGRGRPKHLYGLTADGKRALGSNYQELADAMWSALSEVEDERTRSFLFGRLQDTLVSRYGGDSVGKGALRERLAGLRDALQVHGFTVEVDDSGPLPVLREHHCPYLDISEDDPQICELEQKVFERVLGTGVVLTRCCRDGDSCCEFTPDGSGLTQLGSVEAEVSR</sequence>
<dbReference type="PANTHER" id="PTHR30363:SF28">
    <property type="entry name" value="TRANSCRIPTIONAL REGULATORY PROTEIN-RELATED"/>
    <property type="match status" value="1"/>
</dbReference>
<proteinExistence type="predicted"/>
<dbReference type="InterPro" id="IPR036388">
    <property type="entry name" value="WH-like_DNA-bd_sf"/>
</dbReference>
<gene>
    <name evidence="1" type="ORF">LzC2_06670</name>
</gene>
<dbReference type="InterPro" id="IPR000485">
    <property type="entry name" value="AsnC-type_HTH_dom"/>
</dbReference>
<dbReference type="InterPro" id="IPR036390">
    <property type="entry name" value="WH_DNA-bd_sf"/>
</dbReference>
<dbReference type="PANTHER" id="PTHR30363">
    <property type="entry name" value="HTH-TYPE TRANSCRIPTIONAL REGULATOR SRLR-RELATED"/>
    <property type="match status" value="1"/>
</dbReference>
<dbReference type="InterPro" id="IPR011991">
    <property type="entry name" value="ArsR-like_HTH"/>
</dbReference>
<dbReference type="Proteomes" id="UP000609651">
    <property type="component" value="Unassembled WGS sequence"/>
</dbReference>
<dbReference type="PRINTS" id="PR00033">
    <property type="entry name" value="HTHASNC"/>
</dbReference>
<protein>
    <recommendedName>
        <fullName evidence="3">ArsR family transcriptional regulator</fullName>
    </recommendedName>
</protein>
<dbReference type="EMBL" id="WTPX01000012">
    <property type="protein sequence ID" value="NNJ24609.1"/>
    <property type="molecule type" value="Genomic_DNA"/>
</dbReference>
<organism evidence="1 2">
    <name type="scientific">Alienimonas chondri</name>
    <dbReference type="NCBI Taxonomy" id="2681879"/>
    <lineage>
        <taxon>Bacteria</taxon>
        <taxon>Pseudomonadati</taxon>
        <taxon>Planctomycetota</taxon>
        <taxon>Planctomycetia</taxon>
        <taxon>Planctomycetales</taxon>
        <taxon>Planctomycetaceae</taxon>
        <taxon>Alienimonas</taxon>
    </lineage>
</organism>
<evidence type="ECO:0008006" key="3">
    <source>
        <dbReference type="Google" id="ProtNLM"/>
    </source>
</evidence>
<name>A0ABX1V911_9PLAN</name>
<evidence type="ECO:0000313" key="2">
    <source>
        <dbReference type="Proteomes" id="UP000609651"/>
    </source>
</evidence>
<dbReference type="Gene3D" id="1.10.10.10">
    <property type="entry name" value="Winged helix-like DNA-binding domain superfamily/Winged helix DNA-binding domain"/>
    <property type="match status" value="1"/>
</dbReference>
<dbReference type="CDD" id="cd00090">
    <property type="entry name" value="HTH_ARSR"/>
    <property type="match status" value="1"/>
</dbReference>
<accession>A0ABX1V911</accession>
<comment type="caution">
    <text evidence="1">The sequence shown here is derived from an EMBL/GenBank/DDBJ whole genome shotgun (WGS) entry which is preliminary data.</text>
</comment>
<dbReference type="InterPro" id="IPR050313">
    <property type="entry name" value="Carb_Metab_HTH_regulators"/>
</dbReference>